<evidence type="ECO:0000259" key="3">
    <source>
        <dbReference type="Pfam" id="PF17852"/>
    </source>
</evidence>
<dbReference type="InterPro" id="IPR041466">
    <property type="entry name" value="Dynein_AAA5_ext"/>
</dbReference>
<dbReference type="PANTHER" id="PTHR45703">
    <property type="entry name" value="DYNEIN HEAVY CHAIN"/>
    <property type="match status" value="1"/>
</dbReference>
<evidence type="ECO:0000313" key="4">
    <source>
        <dbReference type="EMBL" id="CAD2086975.1"/>
    </source>
</evidence>
<dbReference type="EMBL" id="LR865383">
    <property type="protein sequence ID" value="CAD2086975.1"/>
    <property type="molecule type" value="Genomic_DNA"/>
</dbReference>
<evidence type="ECO:0000256" key="2">
    <source>
        <dbReference type="SAM" id="MobiDB-lite"/>
    </source>
</evidence>
<dbReference type="Gene3D" id="3.20.180.20">
    <property type="entry name" value="Dynein heavy chain, N-terminal domain 2"/>
    <property type="match status" value="1"/>
</dbReference>
<dbReference type="GO" id="GO:0051959">
    <property type="term" value="F:dynein light intermediate chain binding"/>
    <property type="evidence" value="ECO:0007669"/>
    <property type="project" value="InterPro"/>
</dbReference>
<name>A0A6V7RWV2_PLAVN</name>
<protein>
    <recommendedName>
        <fullName evidence="3">Dynein heavy chain AAA 5 extension domain-containing protein</fullName>
    </recommendedName>
</protein>
<dbReference type="GO" id="GO:0045505">
    <property type="term" value="F:dynein intermediate chain binding"/>
    <property type="evidence" value="ECO:0007669"/>
    <property type="project" value="InterPro"/>
</dbReference>
<dbReference type="Proteomes" id="UP000515550">
    <property type="component" value="Chromosome PVBDA_05"/>
</dbReference>
<feature type="coiled-coil region" evidence="1">
    <location>
        <begin position="2174"/>
        <end position="2209"/>
    </location>
</feature>
<dbReference type="Gene3D" id="3.40.50.300">
    <property type="entry name" value="P-loop containing nucleotide triphosphate hydrolases"/>
    <property type="match status" value="1"/>
</dbReference>
<evidence type="ECO:0000313" key="5">
    <source>
        <dbReference type="Proteomes" id="UP000515550"/>
    </source>
</evidence>
<dbReference type="Pfam" id="PF17852">
    <property type="entry name" value="Dynein_AAA_lid"/>
    <property type="match status" value="1"/>
</dbReference>
<accession>A0A6V7RWV2</accession>
<feature type="domain" description="Dynein heavy chain AAA 5 extension" evidence="3">
    <location>
        <begin position="2219"/>
        <end position="2315"/>
    </location>
</feature>
<gene>
    <name evidence="4" type="ORF">PVBDA_0501050</name>
</gene>
<sequence length="4687" mass="560386">MNYSLLKNKLIENFNGVNSKVCNYEVEKKKKKIDLSLSMERNLNKVSDWEQINKNNNEDMKKINKKNEINVLNEINDILNLNNSEKEPTNTIIKSAKSSVNINNIDKYEASQKIKKLGTALSTTIPDNFINNSNSNNKLVDEKKKKNSNNEEVIFKENLDIVESSFSAVNKWRNHIDLIEFVKNNLKNNEFIYVKSQDGQYEKVSCHRKKEVNVISISLNGVLINEKNETTFYELSEWKNYVTMLNNAMSLNFIKKFKLYKYYFLLKNIIKYNKFKKRKEYIKENLIFLNDQMLKGLIEINSILNELNEYKLLDININNMSIEQFEELQNEYIYKFYIFINDKIKQIIAIICEYCRKALNQFLKDNKIDENDSVIVNNVNVSKKSVKSQATMKRGRYINKKIEINKMEYNQSNVSKNIYIYYNKIALNHCYSFYIKKFIQVCQYLCDNILRNMVIQTYEYFLTILNNYFVLIPDKIDVKNSSEAFMENGLQLYDKASKELTNKEKEKDGSCIASNNGYKPKNDIHLFNVVLTIEEGKLKIFPECDLLITTVEHYINESIEIINKRENFLNHFKIKNLFKDEIYVDDIVFKNRKVDICGEGKIENEKEEIFDIESDVRIQKMKIELKEKLKSVYNSMVDSCNEFNNIICLHNKYKNIKVENIDIMDVSYISGLFENLKELENKIKKINKEININIFKVNNNILIDYLLKGINTKWGELINYLPSLNKTTISNLTLKLDEAYNHINKTPTNLCELVKYINFTNNFNNDLLNIEESVESISSLFLLFKKHYINISGSYTTKLFHIKQKINSLKTILHSDPNYEIQFNSQFKDLVHEINIVEKKIQNFINIIKNNTFKFSLEYSVDAMESALKLVTPIEQVEQVYFKNGESIDEDANKKENSDGTNQTDSLETPFVLDENNEIVVSEEAKKGCYIFALLEFVRTNILEIKKDVEKYIYYQKILKTKKNEFVNFSLLKNIFINTSLTVYTYFMYICFNEKYKLTKIVKLDVDKLEKEISSINVHFKKMNKNFIDIKIYNECNKFYTKYENVFKILKMLNLIYKNKKHFDMLIDIINSSDSFENVDTKMDEENNDSKEIKQVIPYEYNDIILKNLLSLDYSKNISKVENVFIEYEKEEQINEDMDIIKIELKKHKLDVILMNKKVYYINNIDHILTELRQILNKLILLGNNHSSRHIYTVVYNLSENILTFTNILSLVKKIQNCYKHIDKYKQNEIKNITNLDIFANTISSYKNICEDFFIYPQVSKHIKKEYDVCYFRSVLEEFEKIKVNVEKYILEKKRQFPIFYLIQDKDLLNVYSNINNLKKINIFIKKLFPQFKKVIIQNESVCGMLSIDGEQIIFKENIKFKKLDFLLNEIGIEIKNYVLQNILTHVNNKKFFIQLSEETYLYFININNLQLLYILLSIYFTFIFDNFVESSREQRKNIIYLLSKNINKIASMSIECRESPEISKGYIKKYPKNVLFLLCFFIHIKDRFNSFRSSENGNVMRHSFEYLKSVKHYIKDSNYYITQFNNKIKYTYEFLDNFNYTLDLIYEWESYGFFLQNYINNNLIMLSQNNNNKFINTSKNFSVLLGYNYVFINNVNLKKDKIYNYIACSLFSNISFYFFNANGFKEDIIKIFKTQFSKINNYLKSAKKFININNHEYTLNKKPLIFISLQKNILPLSNFNLNTKNDNCQFDDLCYQFSFHKPFKKLSISFLFFIFFSNGFKKCYHLAVATYRLFDYLLQHEELKRWIFEGRIGNLLKESVATSEKTEYSFFMNVINYVSNFLDANKLKEIVSTICLIYKIPMIKQKILYKYASKMVTGSEDEETEMEDNADSFSIEPVPNLEQSRENQIKEIIKNMEKEKKLIFLKYQVVRAVEIFDILSQNMKINSKKEEGKDLNSVDVGTENKITNIIINGKEYSGISTIIYILHNLLVNIKYEECLVEKINLKYCSEDDVLKFTLRSVNSFVLEKKNELAKEINSSQKYNLLYSKFEKKNEYNNENETKLDIQNGNSVKGDKKSKKIFVKYIKVDETKYIEKIVNYTCLENNKMCIEINKENCEFNNICFIYKSENLSKISPCFFKTFHYIHIKNAVPYIPFLIFCVEKLKIYKSAQNKIIRHFEDLIIETVKFFKQEKEMSANRFETQYGDKEKRENDKLAHSSIDENGKEIKNRQVDIAESLNNNNNIECQIKDKKNNETQNLEEECVFESDEETFEFSKFNEGYVSIHINTLICTFIKFIDYFLKLLVEKKKSAGSKKIIDTHLNNIITISFIYTFTAFMEKEEREKYENYIIKYINNISIIPKNTSFTHIYYNIESNKILKKEKIYKNEKICLNKNTLMSNTIADKNYFFLFEDLNILSIKNFIKISTNMSIPFIIIGGPSSGKSLCIYNFLNSYIKKNKSTQQNIYNFIFRFNHSFRYTNIIHKLRKTFNLSTNQIKEDVTIFLDDINCLNGNRVCSSFEFFYQLINQQEYFDVEENKHVSFSNCKILGTLNHEYSESCGKKNLVLSKIYRNFFILNISSLTPKNIHSLYFNIIEYIFLKYNFCEDMINECQNFIGCILETFESITLKKEKTDLSFHTSMINNIINYLLIYDKESCSNMNEIGYFFLNDMIRIFCNDVIFYDKHIEYKNIIKKNFEKYFQKYVTNDKYPLNVNIRNNTIYVEKEEQNMDTHLDINYLKTFFPVSKYEHFNIFYNDILSFIKTINTYLIFRQSNIIFLNSQNKLLEKIVSIYCYYKSCESVFLRWDDNEMKKKIRESYTKTIEKLSKIDSDSSIENNIIENRTVFFGKLEFDEEYLNFVDLTLYNCNLDNLYDNFVNEHYLYIVNMLKHKERDVEGNLENFVVSKLLDSNHYLFYTNNFDSFKNAYFYKYRNLFKKCYIVHLNFYKFSQKVIFSFNLSMPIYSYVNRKTIQSLVSNLNDVENKQLCFISYLSSSVNKMLTMLDNKKNIPKLNHYRENAIEDTYKIYEYLKKTELNVLIEKRKEIKNIIESVQFDNNKSENDKVREKIKNIKDEIATHRNKIRTIKRNIKKSVAKYQENIMEAKDKLNDIKEEDFEYFKHKNKNNYMGYLKILYLYINKKNDKTYIQDTFSYHYIMKYIKKIDENKINKSLILKYENISNVQNFLNYKFVYIIHLFIISMNDYIKKRESLKLEYESIKSLESKISFLDNQIVETCLGCVTSKVVSSLLTHLLSLYSEVKLQIKQTRKELAMKSIHFGYCCGFNDKEKRTFFKLLIDKKYMYERNVSDDEVSDEVPDEMDSTVNKAEEKLKHLMNHQNFINIAFLKTYKEMNLCNDNMIIYTCHMLEIIKKKINICVDPFYQIKKYFLKKIKESEKKYVYIKYHSISKMSIQSYNQDDECKEVEKGVSENFMEKFSHYVESNYVIIFKGVDAELLQMLSKKCNKSFVENIYIFVSIIEQEEYIKTFLENDKNILYVYCDYKKNNILNLLSYYYQKCKGIPDDVKIVSIEKENHLKEVTNLATRFLDKEIDEEELKKKLENIGKVEKSKERGEKQFEETNFLLIYTFYVLVETIKIVNKNMNFICHRKFIKIVKSCFEEIDINNKSSYNEILNYMYFHIVTILKKTDLFIFNFLLSIYLDIFVYKFIKWTDLFLFFRNYRNKNYEKNIEYVYKNDEKFLEEFKKDEKYLFTNILETNGTNNNFYRKIKGNDFEMFYNTSTNLNNIYDEYYQLIDNKLDGIVEEERCEGSSKSEEVKENNEKLEPLNRIQTLSSNLNKSYTLLYIKKRKLKGKLHNKYFDNEDKEVDRKNKSKGVPQMYNEYKDEDVYTIFEKEKENKMSIIYYIKELEELVSSKKKIYRNVLRNIYEYPEKWDEYICSENLKKVEFPIRELNESCMYFYKISIDKIIKKDALNMIIKEYIFTKLSNLIYKDKKMVYNNFYNFFRHHIISSSEYGSDMIESSNKNINDNLYFFDILKKQNYIIFLLEKNIYSNVILNMLLKCNKALFLDFKHVEKMSSKISSIIVADIYTVSEVLACESFIENILKSEEKQNMGKKIFIIFYNNINILTEKLINISFGITLDFSFESFDFLSYINFVFDLVEIYKLSVCSNHIYSKHLFLSILFFILINEYAYLENMNIRFDITNEIILLVKLFSNLKGGLKNAETDKMELIVINEENLICSGSEKRNERDELDRCRTFFLNYFKNFLDRLFSEKNILIKNMIESFLYNLFSLSNKNVLCNNDNIFKQIPTNLITLKEMIQYVLDNIEIFENIIQKNKVANIYKMAYNIKLMEKIFISKYCITNIYKKTLIFNLILLSFDHFSSFYFVNQPLNSTPQLNYLIQEYNMILSRVYEMKKEIQYYLSTSKLSKISNEYSAKMERSLLRYKVPWKWRHFTDGEKCLYKFFEELKSKLNYIKELIRKEQKGERNVYNISMFTNPMMFFYSVYFTHANNMNTNISGLAVSLKFSEKVNENERGVWIAPIKIYKSLFVKGCEKFMHQKIHNKNDIYFKVQNEQNKWEDTKLLNIEKNNSDNNLSKPEGKDESSIQKDKKPNIENLNEKTFSKSTINMRYSNSYMAYARKKDKDFYYDSPYILIKIKKKKESMENKKNSEHDKIREDYENYEDTETIKDDESNSSKNIIDNSINMENISSRFFDLFENKDKFDDNEFIYYCPIMKFNPYIQKGKEKKIYLLFYEQYFFFKRKNIHQKDVCIYINYFYLCMKNTSSCLKHLI</sequence>
<reference evidence="4 5" key="1">
    <citation type="submission" date="2020-08" db="EMBL/GenBank/DDBJ databases">
        <authorList>
            <person name="Ramaprasad A."/>
        </authorList>
    </citation>
    <scope>NUCLEOTIDE SEQUENCE [LARGE SCALE GENOMIC DNA]</scope>
</reference>
<feature type="coiled-coil region" evidence="1">
    <location>
        <begin position="669"/>
        <end position="696"/>
    </location>
</feature>
<dbReference type="VEuPathDB" id="PlasmoDB:PVBDA_0501050"/>
<dbReference type="InterPro" id="IPR027417">
    <property type="entry name" value="P-loop_NTPase"/>
</dbReference>
<dbReference type="GO" id="GO:0007018">
    <property type="term" value="P:microtubule-based movement"/>
    <property type="evidence" value="ECO:0007669"/>
    <property type="project" value="InterPro"/>
</dbReference>
<organism evidence="4 5">
    <name type="scientific">Plasmodium vinckei brucechwatti</name>
    <dbReference type="NCBI Taxonomy" id="119398"/>
    <lineage>
        <taxon>Eukaryota</taxon>
        <taxon>Sar</taxon>
        <taxon>Alveolata</taxon>
        <taxon>Apicomplexa</taxon>
        <taxon>Aconoidasida</taxon>
        <taxon>Haemosporida</taxon>
        <taxon>Plasmodiidae</taxon>
        <taxon>Plasmodium</taxon>
        <taxon>Plasmodium (Vinckeia)</taxon>
    </lineage>
</organism>
<evidence type="ECO:0000256" key="1">
    <source>
        <dbReference type="SAM" id="Coils"/>
    </source>
</evidence>
<keyword evidence="1" id="KW-0175">Coiled coil</keyword>
<feature type="region of interest" description="Disordered" evidence="2">
    <location>
        <begin position="4483"/>
        <end position="4508"/>
    </location>
</feature>
<feature type="compositionally biased region" description="Basic and acidic residues" evidence="2">
    <location>
        <begin position="4493"/>
        <end position="4508"/>
    </location>
</feature>
<dbReference type="PANTHER" id="PTHR45703:SF36">
    <property type="entry name" value="DYNEIN HEAVY CHAIN, CYTOPLASMIC"/>
    <property type="match status" value="1"/>
</dbReference>
<dbReference type="GO" id="GO:0030286">
    <property type="term" value="C:dynein complex"/>
    <property type="evidence" value="ECO:0007669"/>
    <property type="project" value="InterPro"/>
</dbReference>
<dbReference type="InterPro" id="IPR026983">
    <property type="entry name" value="DHC"/>
</dbReference>
<dbReference type="InterPro" id="IPR042228">
    <property type="entry name" value="Dynein_linker_3"/>
</dbReference>
<feature type="coiled-coil region" evidence="1">
    <location>
        <begin position="2991"/>
        <end position="3050"/>
    </location>
</feature>
<proteinExistence type="predicted"/>